<proteinExistence type="predicted"/>
<keyword evidence="2" id="KW-1185">Reference proteome</keyword>
<evidence type="ECO:0000313" key="1">
    <source>
        <dbReference type="EnsemblMetazoa" id="XP_029341207.1"/>
    </source>
</evidence>
<organism evidence="1 2">
    <name type="scientific">Acyrthosiphon pisum</name>
    <name type="common">Pea aphid</name>
    <dbReference type="NCBI Taxonomy" id="7029"/>
    <lineage>
        <taxon>Eukaryota</taxon>
        <taxon>Metazoa</taxon>
        <taxon>Ecdysozoa</taxon>
        <taxon>Arthropoda</taxon>
        <taxon>Hexapoda</taxon>
        <taxon>Insecta</taxon>
        <taxon>Pterygota</taxon>
        <taxon>Neoptera</taxon>
        <taxon>Paraneoptera</taxon>
        <taxon>Hemiptera</taxon>
        <taxon>Sternorrhyncha</taxon>
        <taxon>Aphidomorpha</taxon>
        <taxon>Aphidoidea</taxon>
        <taxon>Aphididae</taxon>
        <taxon>Macrosiphini</taxon>
        <taxon>Acyrthosiphon</taxon>
    </lineage>
</organism>
<dbReference type="AlphaFoldDB" id="A0A8R2JLE0"/>
<dbReference type="RefSeq" id="XP_029341207.1">
    <property type="nucleotide sequence ID" value="XM_029485347.1"/>
</dbReference>
<accession>A0A8R2JLE0</accession>
<reference evidence="2" key="1">
    <citation type="submission" date="2010-06" db="EMBL/GenBank/DDBJ databases">
        <authorList>
            <person name="Jiang H."/>
            <person name="Abraham K."/>
            <person name="Ali S."/>
            <person name="Alsbrooks S.L."/>
            <person name="Anim B.N."/>
            <person name="Anosike U.S."/>
            <person name="Attaway T."/>
            <person name="Bandaranaike D.P."/>
            <person name="Battles P.K."/>
            <person name="Bell S.N."/>
            <person name="Bell A.V."/>
            <person name="Beltran B."/>
            <person name="Bickham C."/>
            <person name="Bustamante Y."/>
            <person name="Caleb T."/>
            <person name="Canada A."/>
            <person name="Cardenas V."/>
            <person name="Carter K."/>
            <person name="Chacko J."/>
            <person name="Chandrabose M.N."/>
            <person name="Chavez D."/>
            <person name="Chavez A."/>
            <person name="Chen L."/>
            <person name="Chu H.-S."/>
            <person name="Claassen K.J."/>
            <person name="Cockrell R."/>
            <person name="Collins M."/>
            <person name="Cooper J.A."/>
            <person name="Cree A."/>
            <person name="Curry S.M."/>
            <person name="Da Y."/>
            <person name="Dao M.D."/>
            <person name="Das B."/>
            <person name="Davila M.-L."/>
            <person name="Davy-Carroll L."/>
            <person name="Denson S."/>
            <person name="Dinh H."/>
            <person name="Ebong V.E."/>
            <person name="Edwards J.R."/>
            <person name="Egan A."/>
            <person name="El-Daye J."/>
            <person name="Escobedo L."/>
            <person name="Fernandez S."/>
            <person name="Fernando P.R."/>
            <person name="Flagg N."/>
            <person name="Forbes L.D."/>
            <person name="Fowler R.G."/>
            <person name="Fu Q."/>
            <person name="Gabisi R.A."/>
            <person name="Ganer J."/>
            <person name="Garbino Pronczuk A."/>
            <person name="Garcia R.M."/>
            <person name="Garner T."/>
            <person name="Garrett T.E."/>
            <person name="Gonzalez D.A."/>
            <person name="Hamid H."/>
            <person name="Hawkins E.S."/>
            <person name="Hirani K."/>
            <person name="Hogues M.E."/>
            <person name="Hollins B."/>
            <person name="Hsiao C.-H."/>
            <person name="Jabil R."/>
            <person name="James M.L."/>
            <person name="Jhangiani S.N."/>
            <person name="Johnson B."/>
            <person name="Johnson Q."/>
            <person name="Joshi V."/>
            <person name="Kalu J.B."/>
            <person name="Kam C."/>
            <person name="Kashfia A."/>
            <person name="Keebler J."/>
            <person name="Kisamo H."/>
            <person name="Kovar C.L."/>
            <person name="Lago L.A."/>
            <person name="Lai C.-Y."/>
            <person name="Laidlaw J."/>
            <person name="Lara F."/>
            <person name="Le T.-K."/>
            <person name="Lee S.L."/>
            <person name="Legall F.H."/>
            <person name="Lemon S.J."/>
            <person name="Lewis L.R."/>
            <person name="Li B."/>
            <person name="Liu Y."/>
            <person name="Liu Y.-S."/>
            <person name="Lopez J."/>
            <person name="Lozado R.J."/>
            <person name="Lu J."/>
            <person name="Madu R.C."/>
            <person name="Maheshwari M."/>
            <person name="Maheshwari R."/>
            <person name="Malloy K."/>
            <person name="Martinez E."/>
            <person name="Mathew T."/>
            <person name="Mercado I.C."/>
            <person name="Mercado C."/>
            <person name="Meyer B."/>
            <person name="Montgomery K."/>
            <person name="Morgan M.B."/>
            <person name="Munidasa M."/>
            <person name="Nazareth L.V."/>
            <person name="Nelson J."/>
            <person name="Ng B.M."/>
            <person name="Nguyen N.B."/>
            <person name="Nguyen P.Q."/>
            <person name="Nguyen T."/>
            <person name="Obregon M."/>
            <person name="Okwuonu G.O."/>
            <person name="Onwere C.G."/>
            <person name="Orozco G."/>
            <person name="Parra A."/>
            <person name="Patel S."/>
            <person name="Patil S."/>
            <person name="Perez A."/>
            <person name="Perez Y."/>
            <person name="Pham C."/>
            <person name="Primus E.L."/>
            <person name="Pu L.-L."/>
            <person name="Puazo M."/>
            <person name="Qin X."/>
            <person name="Quiroz J.B."/>
            <person name="Reese J."/>
            <person name="Richards S."/>
            <person name="Rives C.M."/>
            <person name="Robberts R."/>
            <person name="Ruiz S.J."/>
            <person name="Ruiz M.J."/>
            <person name="Santibanez J."/>
            <person name="Schneider B.W."/>
            <person name="Sisson I."/>
            <person name="Smith M."/>
            <person name="Sodergren E."/>
            <person name="Song X.-Z."/>
            <person name="Song B.B."/>
            <person name="Summersgill H."/>
            <person name="Thelus R."/>
            <person name="Thornton R.D."/>
            <person name="Trejos Z.Y."/>
            <person name="Usmani K."/>
            <person name="Vattathil S."/>
            <person name="Villasana D."/>
            <person name="Walker D.L."/>
            <person name="Wang S."/>
            <person name="Wang K."/>
            <person name="White C.S."/>
            <person name="Williams A.C."/>
            <person name="Williamson J."/>
            <person name="Wilson K."/>
            <person name="Woghiren I.O."/>
            <person name="Woodworth J.R."/>
            <person name="Worley K.C."/>
            <person name="Wright R.A."/>
            <person name="Wu W."/>
            <person name="Young L."/>
            <person name="Zhang L."/>
            <person name="Zhang J."/>
            <person name="Zhu Y."/>
            <person name="Muzny D.M."/>
            <person name="Weinstock G."/>
            <person name="Gibbs R.A."/>
        </authorList>
    </citation>
    <scope>NUCLEOTIDE SEQUENCE [LARGE SCALE GENOMIC DNA]</scope>
    <source>
        <strain evidence="2">LSR1</strain>
    </source>
</reference>
<evidence type="ECO:0000313" key="2">
    <source>
        <dbReference type="Proteomes" id="UP000007819"/>
    </source>
</evidence>
<protein>
    <submittedName>
        <fullName evidence="1">Uncharacterized protein</fullName>
    </submittedName>
</protein>
<reference evidence="1" key="2">
    <citation type="submission" date="2022-06" db="UniProtKB">
        <authorList>
            <consortium name="EnsemblMetazoa"/>
        </authorList>
    </citation>
    <scope>IDENTIFICATION</scope>
</reference>
<dbReference type="EnsemblMetazoa" id="XM_029485347.1">
    <property type="protein sequence ID" value="XP_029341207.1"/>
    <property type="gene ID" value="LOC103307923"/>
</dbReference>
<dbReference type="Proteomes" id="UP000007819">
    <property type="component" value="Chromosome X"/>
</dbReference>
<dbReference type="OrthoDB" id="331765at2759"/>
<dbReference type="KEGG" id="api:103307923"/>
<sequence length="117" mass="14234">MVETANTCQDKEGVLFQNSVAEKERKYQREKLKNKDLIKNREEDFKDSKKILDDENRKEKERLTLSHQWELERRLRETEMLCLLEESRKQAKTRKNYCFRKNLNLQRDNNRAATRAT</sequence>
<dbReference type="GeneID" id="103307923"/>
<name>A0A8R2JLE0_ACYPI</name>